<reference evidence="8 9" key="1">
    <citation type="submission" date="2012-06" db="EMBL/GenBank/DDBJ databases">
        <title>The complete chromosome of genome of Turneriella parva DSM 21527.</title>
        <authorList>
            <consortium name="US DOE Joint Genome Institute (JGI-PGF)"/>
            <person name="Lucas S."/>
            <person name="Han J."/>
            <person name="Lapidus A."/>
            <person name="Bruce D."/>
            <person name="Goodwin L."/>
            <person name="Pitluck S."/>
            <person name="Peters L."/>
            <person name="Kyrpides N."/>
            <person name="Mavromatis K."/>
            <person name="Ivanova N."/>
            <person name="Mikhailova N."/>
            <person name="Chertkov O."/>
            <person name="Detter J.C."/>
            <person name="Tapia R."/>
            <person name="Han C."/>
            <person name="Land M."/>
            <person name="Hauser L."/>
            <person name="Markowitz V."/>
            <person name="Cheng J.-F."/>
            <person name="Hugenholtz P."/>
            <person name="Woyke T."/>
            <person name="Wu D."/>
            <person name="Gronow S."/>
            <person name="Wellnitz S."/>
            <person name="Brambilla E."/>
            <person name="Klenk H.-P."/>
            <person name="Eisen J.A."/>
        </authorList>
    </citation>
    <scope>NUCLEOTIDE SEQUENCE [LARGE SCALE GENOMIC DNA]</scope>
    <source>
        <strain evidence="9">ATCC BAA-1111 / DSM 21527 / NCTC 11395 / H</strain>
    </source>
</reference>
<dbReference type="HOGENOM" id="CLU_019510_0_0_12"/>
<dbReference type="AlphaFoldDB" id="I4B858"/>
<comment type="similarity">
    <text evidence="2 6">Belongs to the sodium:solute symporter (SSF) (TC 2.A.21) family.</text>
</comment>
<feature type="transmembrane region" description="Helical" evidence="7">
    <location>
        <begin position="6"/>
        <end position="25"/>
    </location>
</feature>
<dbReference type="CDD" id="cd11477">
    <property type="entry name" value="SLC5sbd_u1"/>
    <property type="match status" value="1"/>
</dbReference>
<feature type="transmembrane region" description="Helical" evidence="7">
    <location>
        <begin position="46"/>
        <end position="67"/>
    </location>
</feature>
<sequence length="550" mass="59797">MMVGFDFVVIALYFVITFAVGALALRRKHETKEDYFLSGRKLPWHLAGLSMVATTFAADTPLAVTGITLGQGIAGNFLWLSLIPSGLLTAVVYARLWRRSDAMTDAEFATLRYSGTGAVFLRKFRALYLALPVNLIIMGWVTTGMAKVLGVFLDYPPWAMLAALYAVTVLYIVFSGLWGVVVTDVLQFFIAMVGCIVLAFVSVGEAGGLAEMWAKAASQLPKGHTEIYPWYFTGPVYVVVVWLGVQWWASWYPGFEPGGGGYVVQRLLSTKDENHAVGASILFNILHFVVRPWPWILTAVAAAVALPQSADHELMFPRAIAAWLPAGLKGLMVAAFLAAFMSTIATHLNWGAAYLVSDVLPGTRLAPRTHRGEIIVSRLAIVALAIGAIAVSRMMQSVRQGWELILMLSAGTGPVYLIRWYWPRMSAASEISAMCASLVLSLALAQIELAQELKLCVVAAGATFVWVSLTLLMRAPDGGAWQTFKAKVRPDSWGWRDVAAFVSAVALTYASFFALGEILQQNFAAAAVNVAIASGACYALVQLIRQRRLN</sequence>
<protein>
    <submittedName>
        <fullName evidence="8">Na+/solute symporter</fullName>
    </submittedName>
</protein>
<evidence type="ECO:0000256" key="6">
    <source>
        <dbReference type="RuleBase" id="RU362091"/>
    </source>
</evidence>
<dbReference type="EMBL" id="CP002959">
    <property type="protein sequence ID" value="AFM13465.1"/>
    <property type="molecule type" value="Genomic_DNA"/>
</dbReference>
<evidence type="ECO:0000256" key="3">
    <source>
        <dbReference type="ARBA" id="ARBA00022692"/>
    </source>
</evidence>
<feature type="transmembrane region" description="Helical" evidence="7">
    <location>
        <begin position="126"/>
        <end position="146"/>
    </location>
</feature>
<evidence type="ECO:0000313" key="9">
    <source>
        <dbReference type="Proteomes" id="UP000006048"/>
    </source>
</evidence>
<accession>I4B858</accession>
<feature type="transmembrane region" description="Helical" evidence="7">
    <location>
        <begin position="158"/>
        <end position="181"/>
    </location>
</feature>
<dbReference type="Proteomes" id="UP000006048">
    <property type="component" value="Chromosome"/>
</dbReference>
<dbReference type="InterPro" id="IPR001734">
    <property type="entry name" value="Na/solute_symporter"/>
</dbReference>
<feature type="transmembrane region" description="Helical" evidence="7">
    <location>
        <begin position="404"/>
        <end position="422"/>
    </location>
</feature>
<dbReference type="PANTHER" id="PTHR11819:SF77">
    <property type="entry name" value="SODIUM_GLUCOSE COTRANSPORT PROTEIN"/>
    <property type="match status" value="1"/>
</dbReference>
<proteinExistence type="inferred from homology"/>
<dbReference type="Pfam" id="PF00474">
    <property type="entry name" value="SSF"/>
    <property type="match status" value="1"/>
</dbReference>
<dbReference type="OrthoDB" id="9814523at2"/>
<dbReference type="STRING" id="869212.Turpa_2826"/>
<dbReference type="PROSITE" id="PS50283">
    <property type="entry name" value="NA_SOLUT_SYMP_3"/>
    <property type="match status" value="1"/>
</dbReference>
<keyword evidence="4 7" id="KW-1133">Transmembrane helix</keyword>
<feature type="transmembrane region" description="Helical" evidence="7">
    <location>
        <begin position="73"/>
        <end position="94"/>
    </location>
</feature>
<feature type="transmembrane region" description="Helical" evidence="7">
    <location>
        <begin position="188"/>
        <end position="210"/>
    </location>
</feature>
<evidence type="ECO:0000256" key="4">
    <source>
        <dbReference type="ARBA" id="ARBA00022989"/>
    </source>
</evidence>
<feature type="transmembrane region" description="Helical" evidence="7">
    <location>
        <begin position="493"/>
        <end position="516"/>
    </location>
</feature>
<name>I4B858_TURPD</name>
<dbReference type="PATRIC" id="fig|869212.3.peg.2847"/>
<evidence type="ECO:0000313" key="8">
    <source>
        <dbReference type="EMBL" id="AFM13465.1"/>
    </source>
</evidence>
<dbReference type="Gene3D" id="1.20.1730.10">
    <property type="entry name" value="Sodium/glucose cotransporter"/>
    <property type="match status" value="1"/>
</dbReference>
<comment type="subcellular location">
    <subcellularLocation>
        <location evidence="1">Membrane</location>
        <topology evidence="1">Multi-pass membrane protein</topology>
    </subcellularLocation>
</comment>
<gene>
    <name evidence="8" type="ordered locus">Turpa_2826</name>
</gene>
<evidence type="ECO:0000256" key="5">
    <source>
        <dbReference type="ARBA" id="ARBA00023136"/>
    </source>
</evidence>
<evidence type="ECO:0000256" key="2">
    <source>
        <dbReference type="ARBA" id="ARBA00006434"/>
    </source>
</evidence>
<feature type="transmembrane region" description="Helical" evidence="7">
    <location>
        <begin position="375"/>
        <end position="392"/>
    </location>
</feature>
<evidence type="ECO:0000256" key="1">
    <source>
        <dbReference type="ARBA" id="ARBA00004141"/>
    </source>
</evidence>
<feature type="transmembrane region" description="Helical" evidence="7">
    <location>
        <begin position="230"/>
        <end position="249"/>
    </location>
</feature>
<evidence type="ECO:0000256" key="7">
    <source>
        <dbReference type="SAM" id="Phobius"/>
    </source>
</evidence>
<feature type="transmembrane region" description="Helical" evidence="7">
    <location>
        <begin position="453"/>
        <end position="473"/>
    </location>
</feature>
<dbReference type="PANTHER" id="PTHR11819">
    <property type="entry name" value="SOLUTE CARRIER FAMILY 5"/>
    <property type="match status" value="1"/>
</dbReference>
<feature type="transmembrane region" description="Helical" evidence="7">
    <location>
        <begin position="523"/>
        <end position="544"/>
    </location>
</feature>
<dbReference type="KEGG" id="tpx:Turpa_2826"/>
<dbReference type="RefSeq" id="WP_014803967.1">
    <property type="nucleotide sequence ID" value="NC_018020.1"/>
</dbReference>
<keyword evidence="3 7" id="KW-0812">Transmembrane</keyword>
<dbReference type="InterPro" id="IPR038377">
    <property type="entry name" value="Na/Glc_symporter_sf"/>
</dbReference>
<organism evidence="8 9">
    <name type="scientific">Turneriella parva (strain ATCC BAA-1111 / DSM 21527 / NCTC 11395 / H)</name>
    <name type="common">Leptospira parva</name>
    <dbReference type="NCBI Taxonomy" id="869212"/>
    <lineage>
        <taxon>Bacteria</taxon>
        <taxon>Pseudomonadati</taxon>
        <taxon>Spirochaetota</taxon>
        <taxon>Spirochaetia</taxon>
        <taxon>Leptospirales</taxon>
        <taxon>Leptospiraceae</taxon>
        <taxon>Turneriella</taxon>
    </lineage>
</organism>
<dbReference type="GO" id="GO:0005886">
    <property type="term" value="C:plasma membrane"/>
    <property type="evidence" value="ECO:0007669"/>
    <property type="project" value="TreeGrafter"/>
</dbReference>
<keyword evidence="5 7" id="KW-0472">Membrane</keyword>
<keyword evidence="9" id="KW-1185">Reference proteome</keyword>
<dbReference type="GO" id="GO:0005412">
    <property type="term" value="F:D-glucose:sodium symporter activity"/>
    <property type="evidence" value="ECO:0007669"/>
    <property type="project" value="TreeGrafter"/>
</dbReference>